<sequence length="126" mass="15003">MVFGPFWTHILGYWNERLKRPDKVLFLKYDPVENLNKMADFMGVPFSKEKEKLGVIEEIVKMCSLSNLKELEVNKTGKRYISDHKCYFRKGKLGDWVNYFSPSMAERLQHIMDEKLSPLRLPFKLR</sequence>
<dbReference type="EC" id="2.8.2.-" evidence="3"/>
<keyword evidence="2 3" id="KW-0808">Transferase</keyword>
<feature type="domain" description="Sulfotransferase" evidence="4">
    <location>
        <begin position="2"/>
        <end position="117"/>
    </location>
</feature>
<dbReference type="Pfam" id="PF00685">
    <property type="entry name" value="Sulfotransfer_1"/>
    <property type="match status" value="1"/>
</dbReference>
<name>A0A6P8BSB9_PUNGR</name>
<dbReference type="AlphaFoldDB" id="A0A6P8BSB9"/>
<evidence type="ECO:0000313" key="5">
    <source>
        <dbReference type="Proteomes" id="UP000515151"/>
    </source>
</evidence>
<evidence type="ECO:0000256" key="1">
    <source>
        <dbReference type="ARBA" id="ARBA00005771"/>
    </source>
</evidence>
<gene>
    <name evidence="6" type="primary">LOC116187834</name>
</gene>
<dbReference type="GO" id="GO:0008146">
    <property type="term" value="F:sulfotransferase activity"/>
    <property type="evidence" value="ECO:0007669"/>
    <property type="project" value="InterPro"/>
</dbReference>
<dbReference type="RefSeq" id="XP_031372656.1">
    <property type="nucleotide sequence ID" value="XM_031516796.1"/>
</dbReference>
<proteinExistence type="inferred from homology"/>
<reference evidence="5" key="1">
    <citation type="journal article" date="2020" name="Plant Biotechnol. J.">
        <title>The pomegranate (Punica granatum L.) draft genome dissects genetic divergence between soft- and hard-seeded cultivars.</title>
        <authorList>
            <person name="Luo X."/>
            <person name="Li H."/>
            <person name="Wu Z."/>
            <person name="Yao W."/>
            <person name="Zhao P."/>
            <person name="Cao D."/>
            <person name="Yu H."/>
            <person name="Li K."/>
            <person name="Poudel K."/>
            <person name="Zhao D."/>
            <person name="Zhang F."/>
            <person name="Xia X."/>
            <person name="Chen L."/>
            <person name="Wang Q."/>
            <person name="Jing D."/>
            <person name="Cao S."/>
        </authorList>
    </citation>
    <scope>NUCLEOTIDE SEQUENCE [LARGE SCALE GENOMIC DNA]</scope>
    <source>
        <strain evidence="5">cv. Tunisia</strain>
    </source>
</reference>
<comment type="similarity">
    <text evidence="1 3">Belongs to the sulfotransferase 1 family.</text>
</comment>
<dbReference type="Gene3D" id="3.40.50.300">
    <property type="entry name" value="P-loop containing nucleotide triphosphate hydrolases"/>
    <property type="match status" value="1"/>
</dbReference>
<evidence type="ECO:0000256" key="3">
    <source>
        <dbReference type="RuleBase" id="RU361155"/>
    </source>
</evidence>
<organism evidence="5 6">
    <name type="scientific">Punica granatum</name>
    <name type="common">Pomegranate</name>
    <dbReference type="NCBI Taxonomy" id="22663"/>
    <lineage>
        <taxon>Eukaryota</taxon>
        <taxon>Viridiplantae</taxon>
        <taxon>Streptophyta</taxon>
        <taxon>Embryophyta</taxon>
        <taxon>Tracheophyta</taxon>
        <taxon>Spermatophyta</taxon>
        <taxon>Magnoliopsida</taxon>
        <taxon>eudicotyledons</taxon>
        <taxon>Gunneridae</taxon>
        <taxon>Pentapetalae</taxon>
        <taxon>rosids</taxon>
        <taxon>malvids</taxon>
        <taxon>Myrtales</taxon>
        <taxon>Lythraceae</taxon>
        <taxon>Punica</taxon>
    </lineage>
</organism>
<reference evidence="6" key="2">
    <citation type="submission" date="2025-08" db="UniProtKB">
        <authorList>
            <consortium name="RefSeq"/>
        </authorList>
    </citation>
    <scope>IDENTIFICATION</scope>
    <source>
        <tissue evidence="6">Leaf</tissue>
    </source>
</reference>
<dbReference type="InterPro" id="IPR000863">
    <property type="entry name" value="Sulfotransferase_dom"/>
</dbReference>
<accession>A0A6P8BSB9</accession>
<dbReference type="SUPFAM" id="SSF52540">
    <property type="entry name" value="P-loop containing nucleoside triphosphate hydrolases"/>
    <property type="match status" value="1"/>
</dbReference>
<dbReference type="PANTHER" id="PTHR11783">
    <property type="entry name" value="SULFOTRANSFERASE SULT"/>
    <property type="match status" value="1"/>
</dbReference>
<evidence type="ECO:0000259" key="4">
    <source>
        <dbReference type="Pfam" id="PF00685"/>
    </source>
</evidence>
<dbReference type="GeneID" id="116187834"/>
<dbReference type="InterPro" id="IPR027417">
    <property type="entry name" value="P-loop_NTPase"/>
</dbReference>
<evidence type="ECO:0000313" key="6">
    <source>
        <dbReference type="RefSeq" id="XP_031372656.1"/>
    </source>
</evidence>
<keyword evidence="5" id="KW-1185">Reference proteome</keyword>
<dbReference type="Proteomes" id="UP000515151">
    <property type="component" value="Chromosome 8"/>
</dbReference>
<dbReference type="OrthoDB" id="205623at2759"/>
<evidence type="ECO:0000256" key="2">
    <source>
        <dbReference type="ARBA" id="ARBA00022679"/>
    </source>
</evidence>
<protein>
    <recommendedName>
        <fullName evidence="3">Sulfotransferase</fullName>
        <ecNumber evidence="3">2.8.2.-</ecNumber>
    </recommendedName>
</protein>